<dbReference type="InterPro" id="IPR032675">
    <property type="entry name" value="LRR_dom_sf"/>
</dbReference>
<evidence type="ECO:0000313" key="3">
    <source>
        <dbReference type="Proteomes" id="UP001497453"/>
    </source>
</evidence>
<protein>
    <recommendedName>
        <fullName evidence="4">F-box domain-containing protein</fullName>
    </recommendedName>
</protein>
<dbReference type="EMBL" id="OZ037954">
    <property type="protein sequence ID" value="CAL1699207.1"/>
    <property type="molecule type" value="Genomic_DNA"/>
</dbReference>
<proteinExistence type="predicted"/>
<feature type="region of interest" description="Disordered" evidence="1">
    <location>
        <begin position="466"/>
        <end position="494"/>
    </location>
</feature>
<keyword evidence="3" id="KW-1185">Reference proteome</keyword>
<organism evidence="2 3">
    <name type="scientific">Somion occarium</name>
    <dbReference type="NCBI Taxonomy" id="3059160"/>
    <lineage>
        <taxon>Eukaryota</taxon>
        <taxon>Fungi</taxon>
        <taxon>Dikarya</taxon>
        <taxon>Basidiomycota</taxon>
        <taxon>Agaricomycotina</taxon>
        <taxon>Agaricomycetes</taxon>
        <taxon>Polyporales</taxon>
        <taxon>Cerrenaceae</taxon>
        <taxon>Somion</taxon>
    </lineage>
</organism>
<dbReference type="Gene3D" id="3.80.10.10">
    <property type="entry name" value="Ribonuclease Inhibitor"/>
    <property type="match status" value="1"/>
</dbReference>
<gene>
    <name evidence="2" type="ORF">GFSPODELE1_LOCUS2558</name>
</gene>
<reference evidence="3" key="1">
    <citation type="submission" date="2024-04" db="EMBL/GenBank/DDBJ databases">
        <authorList>
            <person name="Shaw F."/>
            <person name="Minotto A."/>
        </authorList>
    </citation>
    <scope>NUCLEOTIDE SEQUENCE [LARGE SCALE GENOMIC DNA]</scope>
</reference>
<dbReference type="Proteomes" id="UP001497453">
    <property type="component" value="Chromosome 11"/>
</dbReference>
<feature type="compositionally biased region" description="Basic and acidic residues" evidence="1">
    <location>
        <begin position="475"/>
        <end position="485"/>
    </location>
</feature>
<dbReference type="SUPFAM" id="SSF52047">
    <property type="entry name" value="RNI-like"/>
    <property type="match status" value="1"/>
</dbReference>
<accession>A0ABP1CYI0</accession>
<sequence>MEPTNEDIEAQIELHRAAIEGLTKAYEEAVQAHHCAIAIQRRLLNSRLPVARLLPELLAEVFYHHVTAVWHRDEPDACFKISHVCHYWRSLMLQLPTLWKYATFPMSQLVPTMLARSQRVPLEMVVKRMKASADLPTFREMMKANSHRIRHLEMHLTCAEIDTLTDFKFTSLSLLRHLRLTAKDQADSNDQLELPSMFNTLNHQLHLESLTLEGFHKPWSSPIFCASLRHLFIVKPFEAAEGIEDLNLLMDVLANLPSLQTLSINNALPRLFLRQIEAPHSVHSVKFPNLTRLTVEDDILELAEFLAHVSIPSSADIKVGFEGKEVYWKGLPSLAISMSQFLVPTEDRPSFLTSFVVRTIRKDDKLNVYMDGYDKPIRMSSAEISSDSPPRITLGPIPLGKGITTEDVFGDFFAGLPLMHIRHLSVDDLLGMNGSGVLWDQVAKNLPNLQVLRLCGKSITVLPRLLVQSQPPQDSKPEGGSEMKEVPPPSPTQVPLLLPRLQSLVLDCSSSGDVDDDVREELCKSFRARRAAFTDSSFAFSNLTLLKQKDSTLSDGDRGLLQAVEEMCSQGGRYSCLPPDPDVPMKDDTGAQVSGAGALADPQMFSFDFSQH</sequence>
<name>A0ABP1CYI0_9APHY</name>
<evidence type="ECO:0000313" key="2">
    <source>
        <dbReference type="EMBL" id="CAL1699207.1"/>
    </source>
</evidence>
<evidence type="ECO:0000256" key="1">
    <source>
        <dbReference type="SAM" id="MobiDB-lite"/>
    </source>
</evidence>
<evidence type="ECO:0008006" key="4">
    <source>
        <dbReference type="Google" id="ProtNLM"/>
    </source>
</evidence>